<evidence type="ECO:0000256" key="5">
    <source>
        <dbReference type="ARBA" id="ARBA00023136"/>
    </source>
</evidence>
<dbReference type="AlphaFoldDB" id="A0A164PJX6"/>
<dbReference type="EMBL" id="LRGB01002580">
    <property type="protein sequence ID" value="KZS06902.1"/>
    <property type="molecule type" value="Genomic_DNA"/>
</dbReference>
<name>A0A164PJX6_9CRUS</name>
<organism evidence="7 8">
    <name type="scientific">Daphnia magna</name>
    <dbReference type="NCBI Taxonomy" id="35525"/>
    <lineage>
        <taxon>Eukaryota</taxon>
        <taxon>Metazoa</taxon>
        <taxon>Ecdysozoa</taxon>
        <taxon>Arthropoda</taxon>
        <taxon>Crustacea</taxon>
        <taxon>Branchiopoda</taxon>
        <taxon>Diplostraca</taxon>
        <taxon>Cladocera</taxon>
        <taxon>Anomopoda</taxon>
        <taxon>Daphniidae</taxon>
        <taxon>Daphnia</taxon>
    </lineage>
</organism>
<evidence type="ECO:0000313" key="8">
    <source>
        <dbReference type="Proteomes" id="UP000076858"/>
    </source>
</evidence>
<accession>A0A164PJX6</accession>
<evidence type="ECO:0000256" key="6">
    <source>
        <dbReference type="SAM" id="Phobius"/>
    </source>
</evidence>
<comment type="caution">
    <text evidence="7">The sequence shown here is derived from an EMBL/GenBank/DDBJ whole genome shotgun (WGS) entry which is preliminary data.</text>
</comment>
<dbReference type="OrthoDB" id="6365977at2759"/>
<evidence type="ECO:0000256" key="2">
    <source>
        <dbReference type="ARBA" id="ARBA00022475"/>
    </source>
</evidence>
<evidence type="ECO:0000313" key="7">
    <source>
        <dbReference type="EMBL" id="KZS06902.1"/>
    </source>
</evidence>
<dbReference type="InterPro" id="IPR013604">
    <property type="entry name" value="7TM_chemorcpt"/>
</dbReference>
<keyword evidence="2" id="KW-1003">Cell membrane</keyword>
<reference evidence="7 8" key="1">
    <citation type="submission" date="2016-03" db="EMBL/GenBank/DDBJ databases">
        <title>EvidentialGene: Evidence-directed Construction of Genes on Genomes.</title>
        <authorList>
            <person name="Gilbert D.G."/>
            <person name="Choi J.-H."/>
            <person name="Mockaitis K."/>
            <person name="Colbourne J."/>
            <person name="Pfrender M."/>
        </authorList>
    </citation>
    <scope>NUCLEOTIDE SEQUENCE [LARGE SCALE GENOMIC DNA]</scope>
    <source>
        <strain evidence="7 8">Xinb3</strain>
        <tissue evidence="7">Complete organism</tissue>
    </source>
</reference>
<keyword evidence="5 6" id="KW-0472">Membrane</keyword>
<dbReference type="Proteomes" id="UP000076858">
    <property type="component" value="Unassembled WGS sequence"/>
</dbReference>
<evidence type="ECO:0008006" key="9">
    <source>
        <dbReference type="Google" id="ProtNLM"/>
    </source>
</evidence>
<dbReference type="GO" id="GO:0005886">
    <property type="term" value="C:plasma membrane"/>
    <property type="evidence" value="ECO:0007669"/>
    <property type="project" value="UniProtKB-SubCell"/>
</dbReference>
<protein>
    <recommendedName>
        <fullName evidence="9">Gustatory receptor</fullName>
    </recommendedName>
</protein>
<gene>
    <name evidence="7" type="ORF">APZ42_029437</name>
</gene>
<keyword evidence="4 6" id="KW-1133">Transmembrane helix</keyword>
<dbReference type="Pfam" id="PF08395">
    <property type="entry name" value="7tm_7"/>
    <property type="match status" value="1"/>
</dbReference>
<sequence length="428" mass="48735">MVTSHELTGAFNAEKQKLVIRFVDSTRRDVSSFFNMSVFEQLQPFVSLCQACGLIPYAMKRNSTSGKFERFTFSVRNVSTWWFLLLLVLQISIVLVVGQLNLDMQDVLSTDRNIPTTMIVLSGISSFTFLAQIVSSRWIALNYRHLGNAVEAVQKAESLFGEKFIAEHQSSIMTRFFIGFAVVMTTVRNINCYLFNMDVFLITAFITVLSSINVMFDCSLLLVHIFYFIIAHYIQLMSLRCKKEANDEFHATVHKRKDKIKMIRREALILDHLCRASSAINSILSIPVFLLLGIKLVTIVSSAFIYTYRFIYTITLLENGIWTYLFLFLIETIRVLVLLTAADMPVNQVRILHERVTAMSLSGFPKTFSEKLTVMTFLIQIDEDRVHLSAAGLFKVGVHLIPAVSAVKEFSIELTGVFVTYMVILLQN</sequence>
<keyword evidence="3 6" id="KW-0812">Transmembrane</keyword>
<proteinExistence type="predicted"/>
<feature type="transmembrane region" description="Helical" evidence="6">
    <location>
        <begin position="80"/>
        <end position="102"/>
    </location>
</feature>
<comment type="subcellular location">
    <subcellularLocation>
        <location evidence="1">Cell membrane</location>
        <topology evidence="1">Multi-pass membrane protein</topology>
    </subcellularLocation>
</comment>
<feature type="transmembrane region" description="Helical" evidence="6">
    <location>
        <begin position="114"/>
        <end position="134"/>
    </location>
</feature>
<evidence type="ECO:0000256" key="1">
    <source>
        <dbReference type="ARBA" id="ARBA00004651"/>
    </source>
</evidence>
<evidence type="ECO:0000256" key="4">
    <source>
        <dbReference type="ARBA" id="ARBA00022989"/>
    </source>
</evidence>
<feature type="transmembrane region" description="Helical" evidence="6">
    <location>
        <begin position="288"/>
        <end position="309"/>
    </location>
</feature>
<evidence type="ECO:0000256" key="3">
    <source>
        <dbReference type="ARBA" id="ARBA00022692"/>
    </source>
</evidence>
<dbReference type="GO" id="GO:0050909">
    <property type="term" value="P:sensory perception of taste"/>
    <property type="evidence" value="ECO:0007669"/>
    <property type="project" value="InterPro"/>
</dbReference>
<feature type="transmembrane region" description="Helical" evidence="6">
    <location>
        <begin position="202"/>
        <end position="230"/>
    </location>
</feature>
<feature type="transmembrane region" description="Helical" evidence="6">
    <location>
        <begin position="321"/>
        <end position="342"/>
    </location>
</feature>
<keyword evidence="8" id="KW-1185">Reference proteome</keyword>